<dbReference type="EMBL" id="JBAWKY010000004">
    <property type="protein sequence ID" value="MEI4463432.1"/>
    <property type="molecule type" value="Genomic_DNA"/>
</dbReference>
<keyword evidence="9" id="KW-1185">Reference proteome</keyword>
<evidence type="ECO:0000256" key="3">
    <source>
        <dbReference type="ARBA" id="ARBA00022741"/>
    </source>
</evidence>
<reference evidence="6 8" key="1">
    <citation type="journal article" date="2015" name="Int. J. Syst. Evol. Microbiol.">
        <title>Exiguobacterium enclense sp. nov., isolated from sediment.</title>
        <authorList>
            <person name="Dastager S.G."/>
            <person name="Mawlankar R."/>
            <person name="Sonalkar V.V."/>
            <person name="Thorat M.N."/>
            <person name="Mual P."/>
            <person name="Verma A."/>
            <person name="Krishnamurthi S."/>
            <person name="Tang S.K."/>
            <person name="Li W.J."/>
        </authorList>
    </citation>
    <scope>NUCLEOTIDE SEQUENCE [LARGE SCALE GENOMIC DNA]</scope>
    <source>
        <strain evidence="6 8">NIO-1109</strain>
    </source>
</reference>
<evidence type="ECO:0000313" key="7">
    <source>
        <dbReference type="EMBL" id="MEI4463432.1"/>
    </source>
</evidence>
<evidence type="ECO:0000313" key="9">
    <source>
        <dbReference type="Proteomes" id="UP001387110"/>
    </source>
</evidence>
<dbReference type="InterPro" id="IPR003439">
    <property type="entry name" value="ABC_transporter-like_ATP-bd"/>
</dbReference>
<comment type="similarity">
    <text evidence="1">Belongs to the ABC transporter superfamily.</text>
</comment>
<evidence type="ECO:0000313" key="8">
    <source>
        <dbReference type="Proteomes" id="UP000053797"/>
    </source>
</evidence>
<name>A0A0V8GDU3_9BACL</name>
<evidence type="ECO:0000313" key="6">
    <source>
        <dbReference type="EMBL" id="KSU48330.1"/>
    </source>
</evidence>
<protein>
    <submittedName>
        <fullName evidence="6 7">ABC transporter</fullName>
    </submittedName>
</protein>
<organism evidence="6 8">
    <name type="scientific">Exiguobacterium indicum</name>
    <dbReference type="NCBI Taxonomy" id="296995"/>
    <lineage>
        <taxon>Bacteria</taxon>
        <taxon>Bacillati</taxon>
        <taxon>Bacillota</taxon>
        <taxon>Bacilli</taxon>
        <taxon>Bacillales</taxon>
        <taxon>Bacillales Family XII. Incertae Sedis</taxon>
        <taxon>Exiguobacterium</taxon>
    </lineage>
</organism>
<dbReference type="Proteomes" id="UP000053797">
    <property type="component" value="Unassembled WGS sequence"/>
</dbReference>
<dbReference type="PANTHER" id="PTHR42711">
    <property type="entry name" value="ABC TRANSPORTER ATP-BINDING PROTEIN"/>
    <property type="match status" value="1"/>
</dbReference>
<keyword evidence="4 7" id="KW-0067">ATP-binding</keyword>
<evidence type="ECO:0000259" key="5">
    <source>
        <dbReference type="PROSITE" id="PS50893"/>
    </source>
</evidence>
<dbReference type="EMBL" id="LNQL01000004">
    <property type="protein sequence ID" value="KSU48330.1"/>
    <property type="molecule type" value="Genomic_DNA"/>
</dbReference>
<comment type="caution">
    <text evidence="6">The sequence shown here is derived from an EMBL/GenBank/DDBJ whole genome shotgun (WGS) entry which is preliminary data.</text>
</comment>
<dbReference type="OrthoDB" id="9804819at2"/>
<dbReference type="RefSeq" id="WP_023469795.1">
    <property type="nucleotide sequence ID" value="NZ_FMYN01000004.1"/>
</dbReference>
<feature type="domain" description="ABC transporter" evidence="5">
    <location>
        <begin position="2"/>
        <end position="226"/>
    </location>
</feature>
<dbReference type="SUPFAM" id="SSF52540">
    <property type="entry name" value="P-loop containing nucleoside triphosphate hydrolases"/>
    <property type="match status" value="1"/>
</dbReference>
<dbReference type="SMART" id="SM00382">
    <property type="entry name" value="AAA"/>
    <property type="match status" value="1"/>
</dbReference>
<evidence type="ECO:0000256" key="1">
    <source>
        <dbReference type="ARBA" id="ARBA00005417"/>
    </source>
</evidence>
<evidence type="ECO:0000256" key="4">
    <source>
        <dbReference type="ARBA" id="ARBA00022840"/>
    </source>
</evidence>
<keyword evidence="2" id="KW-0813">Transport</keyword>
<reference evidence="7 9" key="2">
    <citation type="submission" date="2023-12" db="EMBL/GenBank/DDBJ databases">
        <authorList>
            <person name="Easwaran N."/>
            <person name="Lazarus H.P.S."/>
        </authorList>
    </citation>
    <scope>NUCLEOTIDE SEQUENCE [LARGE SCALE GENOMIC DNA]</scope>
    <source>
        <strain evidence="7 9">VIT-2023</strain>
    </source>
</reference>
<keyword evidence="3" id="KW-0547">Nucleotide-binding</keyword>
<dbReference type="InterPro" id="IPR017871">
    <property type="entry name" value="ABC_transporter-like_CS"/>
</dbReference>
<dbReference type="PROSITE" id="PS50893">
    <property type="entry name" value="ABC_TRANSPORTER_2"/>
    <property type="match status" value="1"/>
</dbReference>
<dbReference type="Pfam" id="PF00005">
    <property type="entry name" value="ABC_tran"/>
    <property type="match status" value="1"/>
</dbReference>
<dbReference type="CDD" id="cd03230">
    <property type="entry name" value="ABC_DR_subfamily_A"/>
    <property type="match status" value="1"/>
</dbReference>
<gene>
    <name evidence="6" type="ORF">AS033_11950</name>
    <name evidence="7" type="ORF">SZL87_13480</name>
</gene>
<sequence length="293" mass="32933">MIRLEHVTKEFAPGRGIFDVSFTVDPGTIFGFIGPNGSGKSTTLRHLMGLLAADGGKATIGGFDCWKQSKEVKQLVGYLPGEISLPGDMTGADMLDLMQQLHASDPARRQLLLKRFPFETKTKIRKMSKGMKQKLALVGCFMKDAPVYLLDEPTSGLDPLMQERFLEWIEQEKHAGKAILMSSHHFPEMEKSCDRAALIKAGRIIVESDIHELVRSSRKTYTIVFRTEVEAAQFAMQVGVEPKRLEVSFQTDETLSLNQVIAYLTQYDVRLIRPSADDLEQVFLHYYGEEESS</sequence>
<dbReference type="InterPro" id="IPR050763">
    <property type="entry name" value="ABC_transporter_ATP-binding"/>
</dbReference>
<dbReference type="AlphaFoldDB" id="A0A0V8GDU3"/>
<dbReference type="GO" id="GO:0005524">
    <property type="term" value="F:ATP binding"/>
    <property type="evidence" value="ECO:0007669"/>
    <property type="project" value="UniProtKB-KW"/>
</dbReference>
<proteinExistence type="inferred from homology"/>
<dbReference type="InterPro" id="IPR003593">
    <property type="entry name" value="AAA+_ATPase"/>
</dbReference>
<dbReference type="InterPro" id="IPR027417">
    <property type="entry name" value="P-loop_NTPase"/>
</dbReference>
<evidence type="ECO:0000256" key="2">
    <source>
        <dbReference type="ARBA" id="ARBA00022448"/>
    </source>
</evidence>
<dbReference type="Proteomes" id="UP001387110">
    <property type="component" value="Unassembled WGS sequence"/>
</dbReference>
<dbReference type="GO" id="GO:0016887">
    <property type="term" value="F:ATP hydrolysis activity"/>
    <property type="evidence" value="ECO:0007669"/>
    <property type="project" value="InterPro"/>
</dbReference>
<accession>A0A0V8GDU3</accession>
<dbReference type="PANTHER" id="PTHR42711:SF5">
    <property type="entry name" value="ABC TRANSPORTER ATP-BINDING PROTEIN NATA"/>
    <property type="match status" value="1"/>
</dbReference>
<dbReference type="Gene3D" id="3.40.50.300">
    <property type="entry name" value="P-loop containing nucleotide triphosphate hydrolases"/>
    <property type="match status" value="1"/>
</dbReference>
<dbReference type="PROSITE" id="PS00211">
    <property type="entry name" value="ABC_TRANSPORTER_1"/>
    <property type="match status" value="1"/>
</dbReference>